<dbReference type="PANTHER" id="PTHR12558:SF49">
    <property type="entry name" value="TPR DOMAIN CONTAINING PROTEIN"/>
    <property type="match status" value="1"/>
</dbReference>
<dbReference type="GO" id="GO:0051301">
    <property type="term" value="P:cell division"/>
    <property type="evidence" value="ECO:0007669"/>
    <property type="project" value="TreeGrafter"/>
</dbReference>
<name>A0A3N0UV15_9PROT</name>
<dbReference type="GO" id="GO:0005737">
    <property type="term" value="C:cytoplasm"/>
    <property type="evidence" value="ECO:0007669"/>
    <property type="project" value="TreeGrafter"/>
</dbReference>
<dbReference type="PROSITE" id="PS50005">
    <property type="entry name" value="TPR"/>
    <property type="match status" value="2"/>
</dbReference>
<keyword evidence="3" id="KW-1185">Reference proteome</keyword>
<dbReference type="Gene3D" id="1.25.40.10">
    <property type="entry name" value="Tetratricopeptide repeat domain"/>
    <property type="match status" value="1"/>
</dbReference>
<sequence>MATKEQLSRYLQFLEVDPGNLSLIIASGNMAYELGLFDQALELAERGLTIAPAHAELKALRGLVNLSTHHVGLAQSEFEALISEGQGAPVIRYNLAYCRALDGDFEAALALLDDAEAQYKDIPQMLHLKVAALHHLAKVSEAIDLAQAVISQHPDDAVLAGMLSSLHIDNEDYQAAAYYVAVAMKSGNPSADTYASQGSLYLIDQDDDQALSCFEQAIQRKVNNGRAWLGKGLAEMLQNRLPEAQGSFDHAVKYMPNHLGTWQALIWCCIAQGNWSLAEEYVQKSMAMDDTFSESHGALAIIQLNKGQVTEAKSSIRRALKLDPHSFSGQYAQTKLLEYEGQAEQADKVLQAVLDTSLMPDQGTLRDVLVNRLIKSSRKAEQ</sequence>
<proteinExistence type="predicted"/>
<reference evidence="2 3" key="1">
    <citation type="submission" date="2018-10" db="EMBL/GenBank/DDBJ databases">
        <authorList>
            <person name="Chen W.-M."/>
        </authorList>
    </citation>
    <scope>NUCLEOTIDE SEQUENCE [LARGE SCALE GENOMIC DNA]</scope>
    <source>
        <strain evidence="2 3">H-5</strain>
    </source>
</reference>
<gene>
    <name evidence="2" type="ORF">ED236_11685</name>
</gene>
<dbReference type="Proteomes" id="UP000275137">
    <property type="component" value="Unassembled WGS sequence"/>
</dbReference>
<feature type="repeat" description="TPR" evidence="1">
    <location>
        <begin position="293"/>
        <end position="326"/>
    </location>
</feature>
<dbReference type="EMBL" id="RJVP01000008">
    <property type="protein sequence ID" value="ROH84058.1"/>
    <property type="molecule type" value="Genomic_DNA"/>
</dbReference>
<dbReference type="RefSeq" id="WP_123238173.1">
    <property type="nucleotide sequence ID" value="NZ_RJVP01000008.1"/>
</dbReference>
<dbReference type="SMART" id="SM00028">
    <property type="entry name" value="TPR"/>
    <property type="match status" value="7"/>
</dbReference>
<dbReference type="AlphaFoldDB" id="A0A3N0UV15"/>
<evidence type="ECO:0000256" key="1">
    <source>
        <dbReference type="PROSITE-ProRule" id="PRU00339"/>
    </source>
</evidence>
<evidence type="ECO:0000313" key="2">
    <source>
        <dbReference type="EMBL" id="ROH84058.1"/>
    </source>
</evidence>
<dbReference type="PANTHER" id="PTHR12558">
    <property type="entry name" value="CELL DIVISION CYCLE 16,23,27"/>
    <property type="match status" value="1"/>
</dbReference>
<keyword evidence="1" id="KW-0802">TPR repeat</keyword>
<dbReference type="GO" id="GO:0031145">
    <property type="term" value="P:anaphase-promoting complex-dependent catabolic process"/>
    <property type="evidence" value="ECO:0007669"/>
    <property type="project" value="TreeGrafter"/>
</dbReference>
<comment type="caution">
    <text evidence="2">The sequence shown here is derived from an EMBL/GenBank/DDBJ whole genome shotgun (WGS) entry which is preliminary data.</text>
</comment>
<dbReference type="InterPro" id="IPR011990">
    <property type="entry name" value="TPR-like_helical_dom_sf"/>
</dbReference>
<accession>A0A3N0UV15</accession>
<dbReference type="SUPFAM" id="SSF48452">
    <property type="entry name" value="TPR-like"/>
    <property type="match status" value="1"/>
</dbReference>
<dbReference type="InterPro" id="IPR019734">
    <property type="entry name" value="TPR_rpt"/>
</dbReference>
<organism evidence="2 3">
    <name type="scientific">Pseudomethylobacillus aquaticus</name>
    <dbReference type="NCBI Taxonomy" id="2676064"/>
    <lineage>
        <taxon>Bacteria</taxon>
        <taxon>Pseudomonadati</taxon>
        <taxon>Pseudomonadota</taxon>
        <taxon>Betaproteobacteria</taxon>
        <taxon>Nitrosomonadales</taxon>
        <taxon>Methylophilaceae</taxon>
        <taxon>Pseudomethylobacillus</taxon>
    </lineage>
</organism>
<dbReference type="Pfam" id="PF13181">
    <property type="entry name" value="TPR_8"/>
    <property type="match status" value="1"/>
</dbReference>
<dbReference type="Pfam" id="PF13432">
    <property type="entry name" value="TPR_16"/>
    <property type="match status" value="2"/>
</dbReference>
<protein>
    <submittedName>
        <fullName evidence="2">Uncharacterized protein</fullName>
    </submittedName>
</protein>
<feature type="repeat" description="TPR" evidence="1">
    <location>
        <begin position="191"/>
        <end position="224"/>
    </location>
</feature>
<evidence type="ECO:0000313" key="3">
    <source>
        <dbReference type="Proteomes" id="UP000275137"/>
    </source>
</evidence>
<dbReference type="GO" id="GO:0016567">
    <property type="term" value="P:protein ubiquitination"/>
    <property type="evidence" value="ECO:0007669"/>
    <property type="project" value="TreeGrafter"/>
</dbReference>